<dbReference type="Gramene" id="Zm00001eb062060_T001">
    <property type="protein sequence ID" value="Zm00001eb062060_P001"/>
    <property type="gene ID" value="Zm00001eb062060"/>
</dbReference>
<evidence type="ECO:0000313" key="2">
    <source>
        <dbReference type="EnsemblPlants" id="Zm00001eb062060_P001"/>
    </source>
</evidence>
<reference evidence="3" key="1">
    <citation type="submission" date="2015-12" db="EMBL/GenBank/DDBJ databases">
        <title>Update maize B73 reference genome by single molecule sequencing technologies.</title>
        <authorList>
            <consortium name="Maize Genome Sequencing Project"/>
            <person name="Ware D."/>
        </authorList>
    </citation>
    <scope>NUCLEOTIDE SEQUENCE [LARGE SCALE GENOMIC DNA]</scope>
    <source>
        <strain evidence="3">cv. B73</strain>
    </source>
</reference>
<feature type="compositionally biased region" description="Low complexity" evidence="1">
    <location>
        <begin position="10"/>
        <end position="34"/>
    </location>
</feature>
<protein>
    <submittedName>
        <fullName evidence="2">Uncharacterized protein</fullName>
    </submittedName>
</protein>
<dbReference type="EnsemblPlants" id="Zm00001eb062060_T001">
    <property type="protein sequence ID" value="Zm00001eb062060_P001"/>
    <property type="gene ID" value="Zm00001eb062060"/>
</dbReference>
<organism evidence="2 3">
    <name type="scientific">Zea mays</name>
    <name type="common">Maize</name>
    <dbReference type="NCBI Taxonomy" id="4577"/>
    <lineage>
        <taxon>Eukaryota</taxon>
        <taxon>Viridiplantae</taxon>
        <taxon>Streptophyta</taxon>
        <taxon>Embryophyta</taxon>
        <taxon>Tracheophyta</taxon>
        <taxon>Spermatophyta</taxon>
        <taxon>Magnoliopsida</taxon>
        <taxon>Liliopsida</taxon>
        <taxon>Poales</taxon>
        <taxon>Poaceae</taxon>
        <taxon>PACMAD clade</taxon>
        <taxon>Panicoideae</taxon>
        <taxon>Andropogonodae</taxon>
        <taxon>Andropogoneae</taxon>
        <taxon>Tripsacinae</taxon>
        <taxon>Zea</taxon>
    </lineage>
</organism>
<sequence length="301" mass="31043">MSAGAGCGGTPRTPRAPAGRTPRTRGTAPPPVAAAALDAAAPAWLDVLGVDLVGGRMERGAGRDGTRRQGEPGSASPALMAGAREVGSRLKMARSVREEGGNGDSSSPPGGRAGFRWKRRPAVVHRGPNPRPHGYGPMTRGPRRCRVLGSNPLDPGASGSGRNPAAAMSVLGAAGAVGGGSGPATDGALALRTWRVADRRVAVRGRRACAADLLVDLAPLHACTGIGVRAYALGRVCCRRTVRRWLAAAGIHRSSTIFVQHVKEKNSNGAAGLDRWCPMDFVFNVVLAPVCIKYPTANHGL</sequence>
<proteinExistence type="predicted"/>
<dbReference type="InParanoid" id="A0A804M664"/>
<dbReference type="AlphaFoldDB" id="A0A804M664"/>
<evidence type="ECO:0000313" key="3">
    <source>
        <dbReference type="Proteomes" id="UP000007305"/>
    </source>
</evidence>
<evidence type="ECO:0000256" key="1">
    <source>
        <dbReference type="SAM" id="MobiDB-lite"/>
    </source>
</evidence>
<feature type="region of interest" description="Disordered" evidence="1">
    <location>
        <begin position="58"/>
        <end position="81"/>
    </location>
</feature>
<feature type="region of interest" description="Disordered" evidence="1">
    <location>
        <begin position="1"/>
        <end position="34"/>
    </location>
</feature>
<feature type="region of interest" description="Disordered" evidence="1">
    <location>
        <begin position="94"/>
        <end position="116"/>
    </location>
</feature>
<feature type="compositionally biased region" description="Basic and acidic residues" evidence="1">
    <location>
        <begin position="58"/>
        <end position="70"/>
    </location>
</feature>
<feature type="region of interest" description="Disordered" evidence="1">
    <location>
        <begin position="123"/>
        <end position="142"/>
    </location>
</feature>
<reference evidence="2" key="2">
    <citation type="submission" date="2019-07" db="EMBL/GenBank/DDBJ databases">
        <authorList>
            <person name="Seetharam A."/>
            <person name="Woodhouse M."/>
            <person name="Cannon E."/>
        </authorList>
    </citation>
    <scope>NUCLEOTIDE SEQUENCE [LARGE SCALE GENOMIC DNA]</scope>
    <source>
        <strain evidence="2">cv. B73</strain>
    </source>
</reference>
<accession>A0A804M664</accession>
<reference evidence="2" key="3">
    <citation type="submission" date="2021-05" db="UniProtKB">
        <authorList>
            <consortium name="EnsemblPlants"/>
        </authorList>
    </citation>
    <scope>IDENTIFICATION</scope>
    <source>
        <strain evidence="2">cv. B73</strain>
    </source>
</reference>
<dbReference type="Proteomes" id="UP000007305">
    <property type="component" value="Chromosome 1"/>
</dbReference>
<name>A0A804M664_MAIZE</name>
<keyword evidence="3" id="KW-1185">Reference proteome</keyword>